<dbReference type="EMBL" id="BRXZ01001026">
    <property type="protein sequence ID" value="GMH60268.1"/>
    <property type="molecule type" value="Genomic_DNA"/>
</dbReference>
<sequence>MVFVVLYILLLELLPPSLLPPFLARKLCHAGCGLCIMLLSPLEAKNRTFVHLVAASTILTTWSIIPNLPKLRFSRERDVGITAYLTLVSAWFHLEMDPKILAPVFFADPAGAVVGRLMSRLGLNA</sequence>
<gene>
    <name evidence="2" type="ORF">TrRE_jg7723</name>
</gene>
<evidence type="ECO:0000313" key="2">
    <source>
        <dbReference type="EMBL" id="GMH60268.1"/>
    </source>
</evidence>
<keyword evidence="3" id="KW-1185">Reference proteome</keyword>
<organism evidence="2 3">
    <name type="scientific">Triparma retinervis</name>
    <dbReference type="NCBI Taxonomy" id="2557542"/>
    <lineage>
        <taxon>Eukaryota</taxon>
        <taxon>Sar</taxon>
        <taxon>Stramenopiles</taxon>
        <taxon>Ochrophyta</taxon>
        <taxon>Bolidophyceae</taxon>
        <taxon>Parmales</taxon>
        <taxon>Triparmaceae</taxon>
        <taxon>Triparma</taxon>
    </lineage>
</organism>
<dbReference type="AlphaFoldDB" id="A0A9W7E2X6"/>
<dbReference type="OrthoDB" id="419290at2759"/>
<comment type="caution">
    <text evidence="2">The sequence shown here is derived from an EMBL/GenBank/DDBJ whole genome shotgun (WGS) entry which is preliminary data.</text>
</comment>
<keyword evidence="1" id="KW-0732">Signal</keyword>
<feature type="signal peptide" evidence="1">
    <location>
        <begin position="1"/>
        <end position="24"/>
    </location>
</feature>
<protein>
    <submittedName>
        <fullName evidence="2">Uncharacterized protein</fullName>
    </submittedName>
</protein>
<feature type="chain" id="PRO_5040740920" evidence="1">
    <location>
        <begin position="25"/>
        <end position="125"/>
    </location>
</feature>
<feature type="non-terminal residue" evidence="2">
    <location>
        <position position="125"/>
    </location>
</feature>
<evidence type="ECO:0000313" key="3">
    <source>
        <dbReference type="Proteomes" id="UP001165082"/>
    </source>
</evidence>
<evidence type="ECO:0000256" key="1">
    <source>
        <dbReference type="SAM" id="SignalP"/>
    </source>
</evidence>
<reference evidence="2" key="1">
    <citation type="submission" date="2022-07" db="EMBL/GenBank/DDBJ databases">
        <title>Genome analysis of Parmales, a sister group of diatoms, reveals the evolutionary specialization of diatoms from phago-mixotrophs to photoautotrophs.</title>
        <authorList>
            <person name="Ban H."/>
            <person name="Sato S."/>
            <person name="Yoshikawa S."/>
            <person name="Kazumasa Y."/>
            <person name="Nakamura Y."/>
            <person name="Ichinomiya M."/>
            <person name="Saitoh K."/>
            <person name="Sato N."/>
            <person name="Blanc-Mathieu R."/>
            <person name="Endo H."/>
            <person name="Kuwata A."/>
            <person name="Ogata H."/>
        </authorList>
    </citation>
    <scope>NUCLEOTIDE SEQUENCE</scope>
</reference>
<proteinExistence type="predicted"/>
<name>A0A9W7E2X6_9STRA</name>
<accession>A0A9W7E2X6</accession>
<dbReference type="Proteomes" id="UP001165082">
    <property type="component" value="Unassembled WGS sequence"/>
</dbReference>